<dbReference type="InterPro" id="IPR025857">
    <property type="entry name" value="MacB_PCD"/>
</dbReference>
<keyword evidence="1" id="KW-0472">Membrane</keyword>
<dbReference type="RefSeq" id="WP_125485202.1">
    <property type="nucleotide sequence ID" value="NZ_RSDW01000001.1"/>
</dbReference>
<accession>A0A428MI60</accession>
<feature type="transmembrane region" description="Helical" evidence="1">
    <location>
        <begin position="329"/>
        <end position="349"/>
    </location>
</feature>
<organism evidence="3 4">
    <name type="scientific">Edaphobacter aggregans</name>
    <dbReference type="NCBI Taxonomy" id="570835"/>
    <lineage>
        <taxon>Bacteria</taxon>
        <taxon>Pseudomonadati</taxon>
        <taxon>Acidobacteriota</taxon>
        <taxon>Terriglobia</taxon>
        <taxon>Terriglobales</taxon>
        <taxon>Acidobacteriaceae</taxon>
        <taxon>Edaphobacter</taxon>
    </lineage>
</organism>
<dbReference type="OrthoDB" id="110982at2"/>
<name>A0A428MI60_9BACT</name>
<evidence type="ECO:0000259" key="2">
    <source>
        <dbReference type="Pfam" id="PF12704"/>
    </source>
</evidence>
<protein>
    <submittedName>
        <fullName evidence="3">MacB-like protein</fullName>
    </submittedName>
</protein>
<evidence type="ECO:0000313" key="3">
    <source>
        <dbReference type="EMBL" id="RSL16621.1"/>
    </source>
</evidence>
<feature type="domain" description="MacB-like periplasmic core" evidence="2">
    <location>
        <begin position="126"/>
        <end position="283"/>
    </location>
</feature>
<proteinExistence type="predicted"/>
<evidence type="ECO:0000256" key="1">
    <source>
        <dbReference type="SAM" id="Phobius"/>
    </source>
</evidence>
<dbReference type="EMBL" id="RSDW01000001">
    <property type="protein sequence ID" value="RSL16621.1"/>
    <property type="molecule type" value="Genomic_DNA"/>
</dbReference>
<feature type="transmembrane region" description="Helical" evidence="1">
    <location>
        <begin position="370"/>
        <end position="387"/>
    </location>
</feature>
<comment type="caution">
    <text evidence="3">The sequence shown here is derived from an EMBL/GenBank/DDBJ whole genome shotgun (WGS) entry which is preliminary data.</text>
</comment>
<keyword evidence="4" id="KW-1185">Reference proteome</keyword>
<gene>
    <name evidence="3" type="ORF">EDE15_2142</name>
</gene>
<sequence length="504" mass="56153">MSLPGTSTKTMHLAALKCAALFVPTHQRPEWLQEWTSELWYVHEACVCKSGLSWQSEKEVAAFCLGAFNDAICLRRNTPHTKSPKPHPLNSPAQCALFLTILAVTTWCLTLLLPGVRTAIQTTPYRDTHNLIAISTNGHSETPVPTISAEQYRFWRSRSQHLFTDFAFYQTSIKLLHIAPHHAPQISVARASSNLFDLLGVAVPFATRPAHDGIPTLVLSEKLWRTTFNADPEIIGRTLKLGLHPVKVVGILPDGSWQLAGKVDAWLLEPDNYAAAIPATTRGYVIARRDPSSSQTPPTGTWRLFTPQPNDNLASFDCVSLADHSPDPFGIFTFTLFLALLALPATTSLPLGEYPANRHHLRWSIKLRRWIFLWSKLALILPIVYFGSLDLAHFSTSITPEAAQYLQGISSFCALLFAFRWTLRDQRKRCPVCLRLLTNPARVGQPSRNFLAWNGTELICAGGHGLLHVPEIATSWFGTQRWLYLDPSWKSLFSETASASAGLF</sequence>
<evidence type="ECO:0000313" key="4">
    <source>
        <dbReference type="Proteomes" id="UP000269669"/>
    </source>
</evidence>
<dbReference type="AlphaFoldDB" id="A0A428MI60"/>
<keyword evidence="1" id="KW-1133">Transmembrane helix</keyword>
<feature type="transmembrane region" description="Helical" evidence="1">
    <location>
        <begin position="402"/>
        <end position="419"/>
    </location>
</feature>
<dbReference type="Proteomes" id="UP000269669">
    <property type="component" value="Unassembled WGS sequence"/>
</dbReference>
<keyword evidence="1" id="KW-0812">Transmembrane</keyword>
<dbReference type="Pfam" id="PF12704">
    <property type="entry name" value="MacB_PCD"/>
    <property type="match status" value="1"/>
</dbReference>
<reference evidence="3 4" key="1">
    <citation type="submission" date="2018-12" db="EMBL/GenBank/DDBJ databases">
        <title>Sequencing of bacterial isolates from soil warming experiment in Harvard Forest, Massachusetts, USA.</title>
        <authorList>
            <person name="Deangelis K."/>
        </authorList>
    </citation>
    <scope>NUCLEOTIDE SEQUENCE [LARGE SCALE GENOMIC DNA]</scope>
    <source>
        <strain evidence="3 4">EB153</strain>
    </source>
</reference>